<organism evidence="6 7">
    <name type="scientific">Thecamonas trahens ATCC 50062</name>
    <dbReference type="NCBI Taxonomy" id="461836"/>
    <lineage>
        <taxon>Eukaryota</taxon>
        <taxon>Apusozoa</taxon>
        <taxon>Apusomonadida</taxon>
        <taxon>Apusomonadidae</taxon>
        <taxon>Thecamonas</taxon>
    </lineage>
</organism>
<evidence type="ECO:0000313" key="7">
    <source>
        <dbReference type="Proteomes" id="UP000054408"/>
    </source>
</evidence>
<dbReference type="FunFam" id="3.30.420.40:FF:000004">
    <property type="entry name" value="Molecular chaperone DnaK"/>
    <property type="match status" value="1"/>
</dbReference>
<evidence type="ECO:0000313" key="6">
    <source>
        <dbReference type="EMBL" id="KNC47929.1"/>
    </source>
</evidence>
<comment type="similarity">
    <text evidence="3">Belongs to the heat shock protein 70 family.</text>
</comment>
<dbReference type="PROSITE" id="PS00329">
    <property type="entry name" value="HSP70_2"/>
    <property type="match status" value="1"/>
</dbReference>
<dbReference type="GO" id="GO:0140662">
    <property type="term" value="F:ATP-dependent protein folding chaperone"/>
    <property type="evidence" value="ECO:0007669"/>
    <property type="project" value="InterPro"/>
</dbReference>
<evidence type="ECO:0000256" key="5">
    <source>
        <dbReference type="SAM" id="MobiDB-lite"/>
    </source>
</evidence>
<keyword evidence="2 3" id="KW-0067">ATP-binding</keyword>
<dbReference type="Gene3D" id="2.60.34.10">
    <property type="entry name" value="Substrate Binding Domain Of DNAk, Chain A, domain 1"/>
    <property type="match status" value="1"/>
</dbReference>
<dbReference type="Gene3D" id="3.30.420.40">
    <property type="match status" value="2"/>
</dbReference>
<accession>A0A0L0D6F0</accession>
<reference evidence="6 7" key="1">
    <citation type="submission" date="2010-05" db="EMBL/GenBank/DDBJ databases">
        <title>The Genome Sequence of Thecamonas trahens ATCC 50062.</title>
        <authorList>
            <consortium name="The Broad Institute Genome Sequencing Platform"/>
            <person name="Russ C."/>
            <person name="Cuomo C."/>
            <person name="Shea T."/>
            <person name="Young S.K."/>
            <person name="Zeng Q."/>
            <person name="Koehrsen M."/>
            <person name="Haas B."/>
            <person name="Borodovsky M."/>
            <person name="Guigo R."/>
            <person name="Alvarado L."/>
            <person name="Berlin A."/>
            <person name="Bochicchio J."/>
            <person name="Borenstein D."/>
            <person name="Chapman S."/>
            <person name="Chen Z."/>
            <person name="Freedman E."/>
            <person name="Gellesch M."/>
            <person name="Goldberg J."/>
            <person name="Griggs A."/>
            <person name="Gujja S."/>
            <person name="Heilman E."/>
            <person name="Heiman D."/>
            <person name="Hepburn T."/>
            <person name="Howarth C."/>
            <person name="Jen D."/>
            <person name="Larson L."/>
            <person name="Mehta T."/>
            <person name="Park D."/>
            <person name="Pearson M."/>
            <person name="Roberts A."/>
            <person name="Saif S."/>
            <person name="Shenoy N."/>
            <person name="Sisk P."/>
            <person name="Stolte C."/>
            <person name="Sykes S."/>
            <person name="Thomson T."/>
            <person name="Walk T."/>
            <person name="White J."/>
            <person name="Yandava C."/>
            <person name="Burger G."/>
            <person name="Gray M.W."/>
            <person name="Holland P.W.H."/>
            <person name="King N."/>
            <person name="Lang F.B.F."/>
            <person name="Roger A.J."/>
            <person name="Ruiz-Trillo I."/>
            <person name="Lander E."/>
            <person name="Nusbaum C."/>
        </authorList>
    </citation>
    <scope>NUCLEOTIDE SEQUENCE [LARGE SCALE GENOMIC DNA]</scope>
    <source>
        <strain evidence="6 7">ATCC 50062</strain>
    </source>
</reference>
<dbReference type="InterPro" id="IPR012725">
    <property type="entry name" value="Chaperone_DnaK"/>
</dbReference>
<keyword evidence="1 3" id="KW-0547">Nucleotide-binding</keyword>
<feature type="compositionally biased region" description="Basic and acidic residues" evidence="5">
    <location>
        <begin position="647"/>
        <end position="662"/>
    </location>
</feature>
<dbReference type="GeneID" id="25563719"/>
<dbReference type="HAMAP" id="MF_00332">
    <property type="entry name" value="DnaK"/>
    <property type="match status" value="1"/>
</dbReference>
<dbReference type="InterPro" id="IPR029048">
    <property type="entry name" value="HSP70_C_sf"/>
</dbReference>
<evidence type="ECO:0000256" key="3">
    <source>
        <dbReference type="RuleBase" id="RU003322"/>
    </source>
</evidence>
<evidence type="ECO:0000256" key="1">
    <source>
        <dbReference type="ARBA" id="ARBA00022741"/>
    </source>
</evidence>
<sequence>MALRMTNMFGRLLRTNGGVALQLTRAASGKAGKGKTIGIDLGTTNSCVAVMEGKTPRVIENAEGARTTPSVVAFQADGSRLVGTPAKRGAITNPENTVYATKRLIGKSFKETHEDQEMLPYEIVEAPNGDAWIKAQGKEYSPSQIASFILAHLKDSADSFLSQKTTSAVITVPAYFNDSQRQATKDAGEIAGFSNIRILNEPTAAALAYGMDQKGSQTIAVYDLGGGTFDISILEVSEGVFEVQATNGDTALGGEDMDAAITNFLLESFKKEKGIDLSTDSLALQRLREAAEKAKQELSSTTQTQINLPFITATAEGPQHLDLSLSRAKLESLVGDLIARTVAPCEACLADASLKPDDIDQVVLVGGMTRMPKVVETVEAIFGKAAYKGVNPDEAVAMGAAIQGGVLDGSTSDVLLIDVTPLSVGIETLGGVFTPLVKRNTAIPCKKAKTFSTAVDGQTEVNISVFQGERKLAIDNNLLGNFQLTGINPAPAGQPKIDVEFEINSDGILTVSARDQKTGQEQRITVEAASGLSQDQIEKMVEEAKTYAEEDAARKAKAEAKNAAESAIYNAEKTLNDQKEKVTEELKEKLDGAISKVREAVDADGEAKDIAKLTTELQKELAATNEAIFKAGKEDTADDVDETVVDADYRDVSEEKDEKKKE</sequence>
<dbReference type="InterPro" id="IPR018181">
    <property type="entry name" value="Heat_shock_70_CS"/>
</dbReference>
<dbReference type="NCBIfam" id="NF001413">
    <property type="entry name" value="PRK00290.1"/>
    <property type="match status" value="1"/>
</dbReference>
<protein>
    <submittedName>
        <fullName evidence="6">Chaperone DnaK</fullName>
    </submittedName>
</protein>
<dbReference type="CDD" id="cd11733">
    <property type="entry name" value="ASKHA_NBD_HSP70_HSPA9"/>
    <property type="match status" value="1"/>
</dbReference>
<dbReference type="FunFam" id="3.30.420.40:FF:000020">
    <property type="entry name" value="Chaperone protein HscA homolog"/>
    <property type="match status" value="1"/>
</dbReference>
<dbReference type="PROSITE" id="PS01036">
    <property type="entry name" value="HSP70_3"/>
    <property type="match status" value="1"/>
</dbReference>
<dbReference type="InterPro" id="IPR029047">
    <property type="entry name" value="HSP70_peptide-bd_sf"/>
</dbReference>
<dbReference type="GO" id="GO:0051082">
    <property type="term" value="F:unfolded protein binding"/>
    <property type="evidence" value="ECO:0007669"/>
    <property type="project" value="InterPro"/>
</dbReference>
<dbReference type="AlphaFoldDB" id="A0A0L0D6F0"/>
<feature type="coiled-coil region" evidence="4">
    <location>
        <begin position="561"/>
        <end position="596"/>
    </location>
</feature>
<name>A0A0L0D6F0_THETB</name>
<dbReference type="EMBL" id="GL349449">
    <property type="protein sequence ID" value="KNC47929.1"/>
    <property type="molecule type" value="Genomic_DNA"/>
</dbReference>
<feature type="coiled-coil region" evidence="4">
    <location>
        <begin position="277"/>
        <end position="304"/>
    </location>
</feature>
<dbReference type="OrthoDB" id="2401965at2759"/>
<dbReference type="NCBIfam" id="TIGR02350">
    <property type="entry name" value="prok_dnaK"/>
    <property type="match status" value="1"/>
</dbReference>
<evidence type="ECO:0000256" key="2">
    <source>
        <dbReference type="ARBA" id="ARBA00022840"/>
    </source>
</evidence>
<evidence type="ECO:0000256" key="4">
    <source>
        <dbReference type="SAM" id="Coils"/>
    </source>
</evidence>
<feature type="region of interest" description="Disordered" evidence="5">
    <location>
        <begin position="631"/>
        <end position="662"/>
    </location>
</feature>
<dbReference type="PRINTS" id="PR00301">
    <property type="entry name" value="HEATSHOCK70"/>
</dbReference>
<dbReference type="PROSITE" id="PS00297">
    <property type="entry name" value="HSP70_1"/>
    <property type="match status" value="1"/>
</dbReference>
<dbReference type="PANTHER" id="PTHR19375">
    <property type="entry name" value="HEAT SHOCK PROTEIN 70KDA"/>
    <property type="match status" value="1"/>
</dbReference>
<keyword evidence="4" id="KW-0175">Coiled coil</keyword>
<keyword evidence="7" id="KW-1185">Reference proteome</keyword>
<dbReference type="eggNOG" id="KOG0102">
    <property type="taxonomic scope" value="Eukaryota"/>
</dbReference>
<dbReference type="SUPFAM" id="SSF100934">
    <property type="entry name" value="Heat shock protein 70kD (HSP70), C-terminal subdomain"/>
    <property type="match status" value="1"/>
</dbReference>
<proteinExistence type="inferred from homology"/>
<dbReference type="STRING" id="461836.A0A0L0D6F0"/>
<dbReference type="SUPFAM" id="SSF100920">
    <property type="entry name" value="Heat shock protein 70kD (HSP70), peptide-binding domain"/>
    <property type="match status" value="1"/>
</dbReference>
<dbReference type="FunFam" id="3.90.640.10:FF:000003">
    <property type="entry name" value="Molecular chaperone DnaK"/>
    <property type="match status" value="1"/>
</dbReference>
<dbReference type="InterPro" id="IPR043129">
    <property type="entry name" value="ATPase_NBD"/>
</dbReference>
<dbReference type="GO" id="GO:0005524">
    <property type="term" value="F:ATP binding"/>
    <property type="evidence" value="ECO:0007669"/>
    <property type="project" value="UniProtKB-KW"/>
</dbReference>
<dbReference type="SUPFAM" id="SSF53067">
    <property type="entry name" value="Actin-like ATPase domain"/>
    <property type="match status" value="2"/>
</dbReference>
<dbReference type="InterPro" id="IPR013126">
    <property type="entry name" value="Hsp_70_fam"/>
</dbReference>
<gene>
    <name evidence="6" type="ORF">AMSG_04164</name>
</gene>
<dbReference type="Proteomes" id="UP000054408">
    <property type="component" value="Unassembled WGS sequence"/>
</dbReference>
<dbReference type="FunFam" id="2.60.34.10:FF:000014">
    <property type="entry name" value="Chaperone protein DnaK HSP70"/>
    <property type="match status" value="1"/>
</dbReference>
<dbReference type="RefSeq" id="XP_013758948.1">
    <property type="nucleotide sequence ID" value="XM_013903494.1"/>
</dbReference>
<feature type="compositionally biased region" description="Acidic residues" evidence="5">
    <location>
        <begin position="636"/>
        <end position="645"/>
    </location>
</feature>
<dbReference type="OMA" id="MGTDWKI"/>
<dbReference type="Gene3D" id="3.90.640.10">
    <property type="entry name" value="Actin, Chain A, domain 4"/>
    <property type="match status" value="1"/>
</dbReference>
<dbReference type="Pfam" id="PF00012">
    <property type="entry name" value="HSP70"/>
    <property type="match status" value="1"/>
</dbReference>